<keyword evidence="3" id="KW-1185">Reference proteome</keyword>
<organism evidence="2 3">
    <name type="scientific">Shewanella zhuhaiensis</name>
    <dbReference type="NCBI Taxonomy" id="2919576"/>
    <lineage>
        <taxon>Bacteria</taxon>
        <taxon>Pseudomonadati</taxon>
        <taxon>Pseudomonadota</taxon>
        <taxon>Gammaproteobacteria</taxon>
        <taxon>Alteromonadales</taxon>
        <taxon>Shewanellaceae</taxon>
        <taxon>Shewanella</taxon>
    </lineage>
</organism>
<feature type="transmembrane region" description="Helical" evidence="1">
    <location>
        <begin position="24"/>
        <end position="45"/>
    </location>
</feature>
<evidence type="ECO:0000313" key="2">
    <source>
        <dbReference type="EMBL" id="MCH4296369.1"/>
    </source>
</evidence>
<keyword evidence="1" id="KW-0812">Transmembrane</keyword>
<proteinExistence type="predicted"/>
<evidence type="ECO:0000256" key="1">
    <source>
        <dbReference type="SAM" id="Phobius"/>
    </source>
</evidence>
<dbReference type="InterPro" id="IPR010295">
    <property type="entry name" value="DUF898"/>
</dbReference>
<feature type="transmembrane region" description="Helical" evidence="1">
    <location>
        <begin position="138"/>
        <end position="165"/>
    </location>
</feature>
<feature type="transmembrane region" description="Helical" evidence="1">
    <location>
        <begin position="96"/>
        <end position="117"/>
    </location>
</feature>
<feature type="transmembrane region" description="Helical" evidence="1">
    <location>
        <begin position="322"/>
        <end position="344"/>
    </location>
</feature>
<dbReference type="RefSeq" id="WP_240592423.1">
    <property type="nucleotide sequence ID" value="NZ_JAKUDL010000009.1"/>
</dbReference>
<evidence type="ECO:0000313" key="3">
    <source>
        <dbReference type="Proteomes" id="UP001297581"/>
    </source>
</evidence>
<dbReference type="Pfam" id="PF05987">
    <property type="entry name" value="DUF898"/>
    <property type="match status" value="1"/>
</dbReference>
<gene>
    <name evidence="2" type="ORF">MJ923_18815</name>
</gene>
<protein>
    <submittedName>
        <fullName evidence="2">DUF898 domain-containing protein</fullName>
    </submittedName>
</protein>
<comment type="caution">
    <text evidence="2">The sequence shown here is derived from an EMBL/GenBank/DDBJ whole genome shotgun (WGS) entry which is preliminary data.</text>
</comment>
<name>A0AAJ1BLZ9_9GAMM</name>
<feature type="transmembrane region" description="Helical" evidence="1">
    <location>
        <begin position="223"/>
        <end position="248"/>
    </location>
</feature>
<keyword evidence="1" id="KW-1133">Transmembrane helix</keyword>
<dbReference type="AlphaFoldDB" id="A0AAJ1BLZ9"/>
<reference evidence="2 3" key="1">
    <citation type="submission" date="2022-02" db="EMBL/GenBank/DDBJ databases">
        <title>The genome sequence of Shewanella sp. 3B26.</title>
        <authorList>
            <person name="Du J."/>
        </authorList>
    </citation>
    <scope>NUCLEOTIDE SEQUENCE [LARGE SCALE GENOMIC DNA]</scope>
    <source>
        <strain evidence="2 3">3B26</strain>
    </source>
</reference>
<dbReference type="EMBL" id="JAKUDL010000009">
    <property type="protein sequence ID" value="MCH4296369.1"/>
    <property type="molecule type" value="Genomic_DNA"/>
</dbReference>
<feature type="transmembrane region" description="Helical" evidence="1">
    <location>
        <begin position="66"/>
        <end position="90"/>
    </location>
</feature>
<dbReference type="Proteomes" id="UP001297581">
    <property type="component" value="Unassembled WGS sequence"/>
</dbReference>
<feature type="transmembrane region" description="Helical" evidence="1">
    <location>
        <begin position="171"/>
        <end position="192"/>
    </location>
</feature>
<accession>A0AAJ1BLZ9</accession>
<keyword evidence="1" id="KW-0472">Membrane</keyword>
<sequence length="393" mass="43054">MNQDISSKNQNYTFKFHGNGSEFFGIWIVNILLSCITLGIYSAWAKVRTNQYFYGNTELDGDRFEYLATPMQILIGRIIAVVLFIIWIGTSALFPLINAGLAVILMLCFPVLAARNIRFDARMTRFRNVRFDFQGSYGGAYLAFLAKPIGAYIIAFIGLAFVVSAVRFGNIFAISAAVLAMSGLFILAYGWVTAGIARYVANGYRYGDTKFEAKVDTGEYRKIALGAALIVLGAVALLALCALPFGLADALKGLNDSPSATEPNYAKLAALSGFVMVTYLSSFVVGMFVYAYVKASTRNYLLGQIRIDDKLSLKSTLPVKGFVGLIFTNMLITIFTLGLGRPWVDVRTARYLAEHTHAEGDMSFTNAQDHNAGRDSALADEMVDVFDLNIGVI</sequence>
<feature type="transmembrane region" description="Helical" evidence="1">
    <location>
        <begin position="268"/>
        <end position="293"/>
    </location>
</feature>